<dbReference type="Proteomes" id="UP001246858">
    <property type="component" value="Unassembled WGS sequence"/>
</dbReference>
<accession>A0ACC6KVD4</accession>
<gene>
    <name evidence="1" type="ORF">J2X78_001880</name>
</gene>
<reference evidence="1" key="1">
    <citation type="submission" date="2023-07" db="EMBL/GenBank/DDBJ databases">
        <title>Sorghum-associated microbial communities from plants grown in Nebraska, USA.</title>
        <authorList>
            <person name="Schachtman D."/>
        </authorList>
    </citation>
    <scope>NUCLEOTIDE SEQUENCE</scope>
    <source>
        <strain evidence="1">2697</strain>
    </source>
</reference>
<dbReference type="EMBL" id="JAVDTF010000001">
    <property type="protein sequence ID" value="MDR6783328.1"/>
    <property type="molecule type" value="Genomic_DNA"/>
</dbReference>
<organism evidence="1 2">
    <name type="scientific">Pedobacter africanus</name>
    <dbReference type="NCBI Taxonomy" id="151894"/>
    <lineage>
        <taxon>Bacteria</taxon>
        <taxon>Pseudomonadati</taxon>
        <taxon>Bacteroidota</taxon>
        <taxon>Sphingobacteriia</taxon>
        <taxon>Sphingobacteriales</taxon>
        <taxon>Sphingobacteriaceae</taxon>
        <taxon>Pedobacter</taxon>
    </lineage>
</organism>
<name>A0ACC6KVD4_9SPHI</name>
<keyword evidence="2" id="KW-1185">Reference proteome</keyword>
<evidence type="ECO:0000313" key="2">
    <source>
        <dbReference type="Proteomes" id="UP001246858"/>
    </source>
</evidence>
<proteinExistence type="predicted"/>
<comment type="caution">
    <text evidence="1">The sequence shown here is derived from an EMBL/GenBank/DDBJ whole genome shotgun (WGS) entry which is preliminary data.</text>
</comment>
<sequence>MNTLKILKENIQESTPVTELSHKTSLSHSLYRILALLLLLLFVLQYWIVSTDPSEGFIGPNIWLMALIAFSCFIAIVALSWWLLQKFWMCLGLPKQDHMVKRFKTLTSWEQLKLYWLCFASLLLAGALCLNAIC</sequence>
<protein>
    <submittedName>
        <fullName evidence="1">Magnesium-transporting ATPase (P-type)</fullName>
    </submittedName>
</protein>
<evidence type="ECO:0000313" key="1">
    <source>
        <dbReference type="EMBL" id="MDR6783328.1"/>
    </source>
</evidence>